<proteinExistence type="predicted"/>
<evidence type="ECO:0000256" key="1">
    <source>
        <dbReference type="ARBA" id="ARBA00022741"/>
    </source>
</evidence>
<evidence type="ECO:0000256" key="3">
    <source>
        <dbReference type="ARBA" id="ARBA00023125"/>
    </source>
</evidence>
<evidence type="ECO:0000313" key="6">
    <source>
        <dbReference type="EMBL" id="MCS5733268.1"/>
    </source>
</evidence>
<dbReference type="Pfam" id="PF17764">
    <property type="entry name" value="PriA_3primeBD"/>
    <property type="match status" value="1"/>
</dbReference>
<evidence type="ECO:0000313" key="7">
    <source>
        <dbReference type="Proteomes" id="UP001165586"/>
    </source>
</evidence>
<feature type="compositionally biased region" description="Basic and acidic residues" evidence="4">
    <location>
        <begin position="162"/>
        <end position="208"/>
    </location>
</feature>
<keyword evidence="3" id="KW-0238">DNA-binding</keyword>
<dbReference type="InterPro" id="IPR041222">
    <property type="entry name" value="PriA_3primeBD"/>
</dbReference>
<gene>
    <name evidence="6" type="ORF">N1032_05900</name>
</gene>
<organism evidence="6 7">
    <name type="scientific">Herbiconiux daphne</name>
    <dbReference type="NCBI Taxonomy" id="2970914"/>
    <lineage>
        <taxon>Bacteria</taxon>
        <taxon>Bacillati</taxon>
        <taxon>Actinomycetota</taxon>
        <taxon>Actinomycetes</taxon>
        <taxon>Micrococcales</taxon>
        <taxon>Microbacteriaceae</taxon>
        <taxon>Herbiconiux</taxon>
    </lineage>
</organism>
<feature type="compositionally biased region" description="Basic and acidic residues" evidence="4">
    <location>
        <begin position="144"/>
        <end position="155"/>
    </location>
</feature>
<dbReference type="PANTHER" id="PTHR30580:SF0">
    <property type="entry name" value="PRIMOSOMAL PROTEIN N"/>
    <property type="match status" value="1"/>
</dbReference>
<protein>
    <submittedName>
        <fullName evidence="6">Primosomal protein N</fullName>
    </submittedName>
</protein>
<sequence length="757" mass="79183">MLESPLPQLDRLFDYRVPPALVAAARPGVRVKVPLRSAGRTARGYIIEVVAHADYQGSLSEIDEIVSPLPVLTPEVWALARRLADRAAGSACDIVRLAVPPRFVRVEKAFLARRAGVAPVSGSEVAAEDAAKGGAGAEGEGADGDARDGAKRDGTDDVADGGARDGADDGARDSVDDGARDGADGGARDGSDPRDRADARQSADDSARDSAGGGAAVSAAADTGTLRLTAYSAGDAGHLMEPGSRSAIDAVATVVAVRDAEGAEHTVGHWALTVAEFAAAVFRGGESVIVAVPDYRDQTSLEQALAHAGVADAVVPLDARQARTDRYANFLTALDGEPHIVVGNRSSVYAPVSNLGLIVVWDEGDSLQTEPLAPYVHVRDAALVRQEQSGCRLSFVSHSRSTEVERLVELAFLHPVFPTPRYLPRVVPTAEQDDADAPQNSARIPSSAWAVARAALETGPVLVQVARPGYAPVLACTNCATPAACTVCGGPLKVARAGARPSCSLCGAIAANWSCATCQGTTFRFASIGAGRTADELGRAFPGTRVIVSDGERPVLTVDARPALVVATRGAEPIATGGYRAVLLLDGPRMLARESLRVAEDCLRWWSNAIALSAPRATNVLVGVGGELAKSLVTWQQESVAGAELVDRRRLRFPPAVRIATVTGAADTVETAMNDLHGLLTDAEWAKMDTLGPVPTDDGSVRVIVRFDYSIGTAVARHLRALVVKNATSRRAKAGRGAAYRPPPTLRVRLDDSEIME</sequence>
<evidence type="ECO:0000256" key="4">
    <source>
        <dbReference type="SAM" id="MobiDB-lite"/>
    </source>
</evidence>
<dbReference type="EMBL" id="JANLCJ010000002">
    <property type="protein sequence ID" value="MCS5733268.1"/>
    <property type="molecule type" value="Genomic_DNA"/>
</dbReference>
<dbReference type="PANTHER" id="PTHR30580">
    <property type="entry name" value="PRIMOSOMAL PROTEIN N"/>
    <property type="match status" value="1"/>
</dbReference>
<accession>A0ABT2GZ76</accession>
<reference evidence="6" key="1">
    <citation type="submission" date="2022-08" db="EMBL/GenBank/DDBJ databases">
        <authorList>
            <person name="Deng Y."/>
            <person name="Han X.-F."/>
            <person name="Zhang Y.-Q."/>
        </authorList>
    </citation>
    <scope>NUCLEOTIDE SEQUENCE</scope>
    <source>
        <strain evidence="6">CPCC 203386</strain>
    </source>
</reference>
<dbReference type="InterPro" id="IPR042115">
    <property type="entry name" value="PriA_3primeBD_sf"/>
</dbReference>
<keyword evidence="1" id="KW-0547">Nucleotide-binding</keyword>
<comment type="caution">
    <text evidence="6">The sequence shown here is derived from an EMBL/GenBank/DDBJ whole genome shotgun (WGS) entry which is preliminary data.</text>
</comment>
<feature type="domain" description="Primosomal protein N' 3' DNA-binding" evidence="5">
    <location>
        <begin position="5"/>
        <end position="100"/>
    </location>
</feature>
<dbReference type="Gene3D" id="3.40.1440.60">
    <property type="entry name" value="PriA, 3(prime) DNA-binding domain"/>
    <property type="match status" value="1"/>
</dbReference>
<feature type="region of interest" description="Disordered" evidence="4">
    <location>
        <begin position="121"/>
        <end position="219"/>
    </location>
</feature>
<dbReference type="Gene3D" id="3.40.50.300">
    <property type="entry name" value="P-loop containing nucleotide triphosphate hydrolases"/>
    <property type="match status" value="1"/>
</dbReference>
<dbReference type="Proteomes" id="UP001165586">
    <property type="component" value="Unassembled WGS sequence"/>
</dbReference>
<evidence type="ECO:0000259" key="5">
    <source>
        <dbReference type="Pfam" id="PF17764"/>
    </source>
</evidence>
<evidence type="ECO:0000256" key="2">
    <source>
        <dbReference type="ARBA" id="ARBA00022840"/>
    </source>
</evidence>
<keyword evidence="7" id="KW-1185">Reference proteome</keyword>
<name>A0ABT2GZ76_9MICO</name>
<keyword evidence="2" id="KW-0067">ATP-binding</keyword>
<dbReference type="InterPro" id="IPR027417">
    <property type="entry name" value="P-loop_NTPase"/>
</dbReference>